<dbReference type="GO" id="GO:0016651">
    <property type="term" value="F:oxidoreductase activity, acting on NAD(P)H"/>
    <property type="evidence" value="ECO:0007669"/>
    <property type="project" value="InterPro"/>
</dbReference>
<dbReference type="SUPFAM" id="SSF50129">
    <property type="entry name" value="GroES-like"/>
    <property type="match status" value="1"/>
</dbReference>
<proteinExistence type="inferred from homology"/>
<sequence>MATQKGLLLEKAGNPFKIVDHLPRSTPGPKQALVKPIFVAINPVYAALGRFRYSMSICSCSSRREVFMHQTGMLTMGMPAVLGSDFSGVVVETGSQCTRLSKGDVVYATSNMGQNLYSPFQETFLVDEASVFKKSDNISAEQAAATGVGLLTAAFGVLVGANGTLPEAGTKVPKRDEWLVVLGGSGTVGHFGIQIARACGYKVAASCSTSNSSKVLASGADATFNSRASPADQAAEVKSITGGNFAVVFDASAVAHEAAFKILEQSSAGTKYFTTTDVAGKYTAPDGVREYRVRVGELGRDGDIGKHVTEETAKWTPVLAGHIAKGTITPVEIEVHSGTGWQALIEAIKYYAEGKAKKKVVVRVQND</sequence>
<keyword evidence="5" id="KW-1185">Reference proteome</keyword>
<dbReference type="PANTHER" id="PTHR45348:SF2">
    <property type="entry name" value="ZINC-TYPE ALCOHOL DEHYDROGENASE-LIKE PROTEIN C2E1P3.01"/>
    <property type="match status" value="1"/>
</dbReference>
<protein>
    <submittedName>
        <fullName evidence="4">Zinc-type alcohol dehydrogenase-like protein</fullName>
    </submittedName>
</protein>
<dbReference type="Gene3D" id="3.40.50.720">
    <property type="entry name" value="NAD(P)-binding Rossmann-like Domain"/>
    <property type="match status" value="1"/>
</dbReference>
<feature type="domain" description="Enoyl reductase (ER)" evidence="3">
    <location>
        <begin position="13"/>
        <end position="362"/>
    </location>
</feature>
<dbReference type="InterPro" id="IPR047122">
    <property type="entry name" value="Trans-enoyl_RdTase-like"/>
</dbReference>
<dbReference type="SUPFAM" id="SSF51735">
    <property type="entry name" value="NAD(P)-binding Rossmann-fold domains"/>
    <property type="match status" value="1"/>
</dbReference>
<dbReference type="OrthoDB" id="10257049at2759"/>
<evidence type="ECO:0000313" key="5">
    <source>
        <dbReference type="Proteomes" id="UP000237481"/>
    </source>
</evidence>
<evidence type="ECO:0000256" key="2">
    <source>
        <dbReference type="ARBA" id="ARBA00023002"/>
    </source>
</evidence>
<comment type="caution">
    <text evidence="4">The sequence shown here is derived from an EMBL/GenBank/DDBJ whole genome shotgun (WGS) entry which is preliminary data.</text>
</comment>
<dbReference type="PANTHER" id="PTHR45348">
    <property type="entry name" value="HYPOTHETICAL OXIDOREDUCTASE (EUROFUNG)"/>
    <property type="match status" value="1"/>
</dbReference>
<dbReference type="Proteomes" id="UP000237481">
    <property type="component" value="Unassembled WGS sequence"/>
</dbReference>
<dbReference type="InterPro" id="IPR020843">
    <property type="entry name" value="ER"/>
</dbReference>
<organism evidence="4 5">
    <name type="scientific">Tolypocladium paradoxum</name>
    <dbReference type="NCBI Taxonomy" id="94208"/>
    <lineage>
        <taxon>Eukaryota</taxon>
        <taxon>Fungi</taxon>
        <taxon>Dikarya</taxon>
        <taxon>Ascomycota</taxon>
        <taxon>Pezizomycotina</taxon>
        <taxon>Sordariomycetes</taxon>
        <taxon>Hypocreomycetidae</taxon>
        <taxon>Hypocreales</taxon>
        <taxon>Ophiocordycipitaceae</taxon>
        <taxon>Tolypocladium</taxon>
    </lineage>
</organism>
<dbReference type="STRING" id="94208.A0A2S4KU98"/>
<dbReference type="InterPro" id="IPR036291">
    <property type="entry name" value="NAD(P)-bd_dom_sf"/>
</dbReference>
<dbReference type="InterPro" id="IPR011032">
    <property type="entry name" value="GroES-like_sf"/>
</dbReference>
<dbReference type="Pfam" id="PF08240">
    <property type="entry name" value="ADH_N"/>
    <property type="match status" value="1"/>
</dbReference>
<gene>
    <name evidence="4" type="ORF">TPAR_06069</name>
</gene>
<dbReference type="InterPro" id="IPR013154">
    <property type="entry name" value="ADH-like_N"/>
</dbReference>
<name>A0A2S4KU98_9HYPO</name>
<dbReference type="EMBL" id="PKSG01000656">
    <property type="protein sequence ID" value="POR33762.1"/>
    <property type="molecule type" value="Genomic_DNA"/>
</dbReference>
<accession>A0A2S4KU98</accession>
<evidence type="ECO:0000256" key="1">
    <source>
        <dbReference type="ARBA" id="ARBA00008072"/>
    </source>
</evidence>
<dbReference type="InterPro" id="IPR013149">
    <property type="entry name" value="ADH-like_C"/>
</dbReference>
<evidence type="ECO:0000259" key="3">
    <source>
        <dbReference type="SMART" id="SM00829"/>
    </source>
</evidence>
<reference evidence="4 5" key="1">
    <citation type="submission" date="2018-01" db="EMBL/GenBank/DDBJ databases">
        <title>Harnessing the power of phylogenomics to disentangle the directionality and signatures of interkingdom host jumping in the parasitic fungal genus Tolypocladium.</title>
        <authorList>
            <person name="Quandt C.A."/>
            <person name="Patterson W."/>
            <person name="Spatafora J.W."/>
        </authorList>
    </citation>
    <scope>NUCLEOTIDE SEQUENCE [LARGE SCALE GENOMIC DNA]</scope>
    <source>
        <strain evidence="4 5">NRBC 100945</strain>
    </source>
</reference>
<dbReference type="Pfam" id="PF00107">
    <property type="entry name" value="ADH_zinc_N"/>
    <property type="match status" value="1"/>
</dbReference>
<evidence type="ECO:0000313" key="4">
    <source>
        <dbReference type="EMBL" id="POR33762.1"/>
    </source>
</evidence>
<dbReference type="Gene3D" id="3.90.180.10">
    <property type="entry name" value="Medium-chain alcohol dehydrogenases, catalytic domain"/>
    <property type="match status" value="1"/>
</dbReference>
<dbReference type="AlphaFoldDB" id="A0A2S4KU98"/>
<comment type="similarity">
    <text evidence="1">Belongs to the zinc-containing alcohol dehydrogenase family.</text>
</comment>
<keyword evidence="2" id="KW-0560">Oxidoreductase</keyword>
<dbReference type="SMART" id="SM00829">
    <property type="entry name" value="PKS_ER"/>
    <property type="match status" value="1"/>
</dbReference>